<dbReference type="GO" id="GO:0005546">
    <property type="term" value="F:phosphatidylinositol-4,5-bisphosphate binding"/>
    <property type="evidence" value="ECO:0007669"/>
    <property type="project" value="InterPro"/>
</dbReference>
<dbReference type="Proteomes" id="UP001177003">
    <property type="component" value="Chromosome 0"/>
</dbReference>
<evidence type="ECO:0000256" key="2">
    <source>
        <dbReference type="ARBA" id="ARBA00022448"/>
    </source>
</evidence>
<proteinExistence type="inferred from homology"/>
<dbReference type="SUPFAM" id="SSF74788">
    <property type="entry name" value="Cullin repeat-like"/>
    <property type="match status" value="1"/>
</dbReference>
<dbReference type="GO" id="GO:2001006">
    <property type="term" value="P:regulation of cellulose biosynthetic process"/>
    <property type="evidence" value="ECO:0007669"/>
    <property type="project" value="InterPro"/>
</dbReference>
<accession>A0AA35YB56</accession>
<sequence>MRVSYNKITGTDIDINSRAFLRLKTLTHSALSTIDPETSPRFRQPLAHFSSSMDPRGCGKIAVLDLVLEDLLKEYPEMISEADICTMADRKEHLLPPKPTSAINLYVVELQRRLKATGVGVVWQSEGAKLNRRMGNSNRSLGLKIFNGQFEELHQRQSQWTVPETELRESIILAVVEVLLPVYESFIKCFGYRALVENGKNPIKYIRSSHKGGCYCKYNGTTLSIRIFNSVSSKAMDDPFVVLETASTPTTLPPSVFIDPLETVHKMNKSESTNTGPATLSIPHLVTSLKIGLEATQEAALDTLFLLRLAWSACPIDVSKSS</sequence>
<evidence type="ECO:0000256" key="1">
    <source>
        <dbReference type="ARBA" id="ARBA00006756"/>
    </source>
</evidence>
<dbReference type="GO" id="GO:0008017">
    <property type="term" value="F:microtubule binding"/>
    <property type="evidence" value="ECO:0007669"/>
    <property type="project" value="InterPro"/>
</dbReference>
<dbReference type="PANTHER" id="PTHR46369">
    <property type="entry name" value="PROTEIN CELLULOSE SYNTHASE INTERACTIVE 1"/>
    <property type="match status" value="1"/>
</dbReference>
<name>A0AA35YB56_LACSI</name>
<comment type="similarity">
    <text evidence="1">Belongs to the EXO70 family.</text>
</comment>
<dbReference type="AlphaFoldDB" id="A0AA35YB56"/>
<keyword evidence="5" id="KW-1185">Reference proteome</keyword>
<dbReference type="Gene3D" id="1.20.1280.170">
    <property type="entry name" value="Exocyst complex component Exo70"/>
    <property type="match status" value="1"/>
</dbReference>
<dbReference type="InterPro" id="IPR044297">
    <property type="entry name" value="CSI1/2/3"/>
</dbReference>
<organism evidence="4 5">
    <name type="scientific">Lactuca saligna</name>
    <name type="common">Willowleaf lettuce</name>
    <dbReference type="NCBI Taxonomy" id="75948"/>
    <lineage>
        <taxon>Eukaryota</taxon>
        <taxon>Viridiplantae</taxon>
        <taxon>Streptophyta</taxon>
        <taxon>Embryophyta</taxon>
        <taxon>Tracheophyta</taxon>
        <taxon>Spermatophyta</taxon>
        <taxon>Magnoliopsida</taxon>
        <taxon>eudicotyledons</taxon>
        <taxon>Gunneridae</taxon>
        <taxon>Pentapetalae</taxon>
        <taxon>asterids</taxon>
        <taxon>campanulids</taxon>
        <taxon>Asterales</taxon>
        <taxon>Asteraceae</taxon>
        <taxon>Cichorioideae</taxon>
        <taxon>Cichorieae</taxon>
        <taxon>Lactucinae</taxon>
        <taxon>Lactuca</taxon>
    </lineage>
</organism>
<dbReference type="GO" id="GO:0000145">
    <property type="term" value="C:exocyst"/>
    <property type="evidence" value="ECO:0007669"/>
    <property type="project" value="InterPro"/>
</dbReference>
<keyword evidence="2" id="KW-0813">Transport</keyword>
<dbReference type="GO" id="GO:0010330">
    <property type="term" value="C:cellulose synthase complex"/>
    <property type="evidence" value="ECO:0007669"/>
    <property type="project" value="InterPro"/>
</dbReference>
<evidence type="ECO:0000313" key="4">
    <source>
        <dbReference type="EMBL" id="CAI9264903.1"/>
    </source>
</evidence>
<dbReference type="Pfam" id="PF03081">
    <property type="entry name" value="Exo70_C"/>
    <property type="match status" value="1"/>
</dbReference>
<gene>
    <name evidence="4" type="ORF">LSALG_LOCUS5534</name>
</gene>
<dbReference type="InterPro" id="IPR016159">
    <property type="entry name" value="Cullin_repeat-like_dom_sf"/>
</dbReference>
<dbReference type="PANTHER" id="PTHR46369:SF2">
    <property type="entry name" value="PROTEIN CELLULOSE SYNTHASE INTERACTIVE 1"/>
    <property type="match status" value="1"/>
</dbReference>
<reference evidence="4" key="1">
    <citation type="submission" date="2023-04" db="EMBL/GenBank/DDBJ databases">
        <authorList>
            <person name="Vijverberg K."/>
            <person name="Xiong W."/>
            <person name="Schranz E."/>
        </authorList>
    </citation>
    <scope>NUCLEOTIDE SEQUENCE</scope>
</reference>
<dbReference type="GO" id="GO:0051211">
    <property type="term" value="P:anisotropic cell growth"/>
    <property type="evidence" value="ECO:0007669"/>
    <property type="project" value="InterPro"/>
</dbReference>
<dbReference type="GO" id="GO:0006887">
    <property type="term" value="P:exocytosis"/>
    <property type="evidence" value="ECO:0007669"/>
    <property type="project" value="InterPro"/>
</dbReference>
<dbReference type="InterPro" id="IPR046364">
    <property type="entry name" value="Exo70_C"/>
</dbReference>
<protein>
    <recommendedName>
        <fullName evidence="3">Exocyst complex subunit Exo70 C-terminal domain-containing protein</fullName>
    </recommendedName>
</protein>
<feature type="domain" description="Exocyst complex subunit Exo70 C-terminal" evidence="3">
    <location>
        <begin position="143"/>
        <end position="208"/>
    </location>
</feature>
<evidence type="ECO:0000313" key="5">
    <source>
        <dbReference type="Proteomes" id="UP001177003"/>
    </source>
</evidence>
<dbReference type="EMBL" id="OX465086">
    <property type="protein sequence ID" value="CAI9264903.1"/>
    <property type="molecule type" value="Genomic_DNA"/>
</dbReference>
<evidence type="ECO:0000259" key="3">
    <source>
        <dbReference type="Pfam" id="PF03081"/>
    </source>
</evidence>